<dbReference type="Gene3D" id="1.20.1250.20">
    <property type="entry name" value="MFS general substrate transporter like domains"/>
    <property type="match status" value="1"/>
</dbReference>
<dbReference type="PANTHER" id="PTHR48022:SF2">
    <property type="entry name" value="PLASTIDIC GLUCOSE TRANSPORTER 4"/>
    <property type="match status" value="1"/>
</dbReference>
<dbReference type="Proteomes" id="UP001316803">
    <property type="component" value="Unassembled WGS sequence"/>
</dbReference>
<evidence type="ECO:0000259" key="7">
    <source>
        <dbReference type="PROSITE" id="PS50850"/>
    </source>
</evidence>
<keyword evidence="4 6" id="KW-1133">Transmembrane helix</keyword>
<evidence type="ECO:0000256" key="1">
    <source>
        <dbReference type="ARBA" id="ARBA00004141"/>
    </source>
</evidence>
<dbReference type="SUPFAM" id="SSF103473">
    <property type="entry name" value="MFS general substrate transporter"/>
    <property type="match status" value="1"/>
</dbReference>
<keyword evidence="3 6" id="KW-0812">Transmembrane</keyword>
<evidence type="ECO:0000256" key="4">
    <source>
        <dbReference type="ARBA" id="ARBA00022989"/>
    </source>
</evidence>
<dbReference type="AlphaFoldDB" id="A0AAN8ESA5"/>
<proteinExistence type="inferred from homology"/>
<keyword evidence="9" id="KW-1185">Reference proteome</keyword>
<comment type="caution">
    <text evidence="8">The sequence shown here is derived from an EMBL/GenBank/DDBJ whole genome shotgun (WGS) entry which is preliminary data.</text>
</comment>
<reference evidence="8 9" key="1">
    <citation type="submission" date="2022-12" db="EMBL/GenBank/DDBJ databases">
        <title>Genomic features and morphological characterization of a novel Knufia sp. strain isolated from spacecraft assembly facility.</title>
        <authorList>
            <person name="Teixeira M."/>
            <person name="Chander A.M."/>
            <person name="Stajich J.E."/>
            <person name="Venkateswaran K."/>
        </authorList>
    </citation>
    <scope>NUCLEOTIDE SEQUENCE [LARGE SCALE GENOMIC DNA]</scope>
    <source>
        <strain evidence="8 9">FJI-L2-BK-P2</strain>
    </source>
</reference>
<organism evidence="8 9">
    <name type="scientific">Knufia fluminis</name>
    <dbReference type="NCBI Taxonomy" id="191047"/>
    <lineage>
        <taxon>Eukaryota</taxon>
        <taxon>Fungi</taxon>
        <taxon>Dikarya</taxon>
        <taxon>Ascomycota</taxon>
        <taxon>Pezizomycotina</taxon>
        <taxon>Eurotiomycetes</taxon>
        <taxon>Chaetothyriomycetidae</taxon>
        <taxon>Chaetothyriales</taxon>
        <taxon>Trichomeriaceae</taxon>
        <taxon>Knufia</taxon>
    </lineage>
</organism>
<comment type="subcellular location">
    <subcellularLocation>
        <location evidence="1">Membrane</location>
        <topology evidence="1">Multi-pass membrane protein</topology>
    </subcellularLocation>
</comment>
<dbReference type="PANTHER" id="PTHR48022">
    <property type="entry name" value="PLASTIDIC GLUCOSE TRANSPORTER 4"/>
    <property type="match status" value="1"/>
</dbReference>
<dbReference type="InterPro" id="IPR020846">
    <property type="entry name" value="MFS_dom"/>
</dbReference>
<dbReference type="InterPro" id="IPR050360">
    <property type="entry name" value="MFS_Sugar_Transporters"/>
</dbReference>
<dbReference type="PROSITE" id="PS50850">
    <property type="entry name" value="MFS"/>
    <property type="match status" value="1"/>
</dbReference>
<dbReference type="EMBL" id="JAKLMC020000002">
    <property type="protein sequence ID" value="KAK5957627.1"/>
    <property type="molecule type" value="Genomic_DNA"/>
</dbReference>
<evidence type="ECO:0000313" key="8">
    <source>
        <dbReference type="EMBL" id="KAK5957627.1"/>
    </source>
</evidence>
<feature type="transmembrane region" description="Helical" evidence="6">
    <location>
        <begin position="25"/>
        <end position="45"/>
    </location>
</feature>
<dbReference type="GO" id="GO:0005351">
    <property type="term" value="F:carbohydrate:proton symporter activity"/>
    <property type="evidence" value="ECO:0007669"/>
    <property type="project" value="TreeGrafter"/>
</dbReference>
<comment type="similarity">
    <text evidence="2">Belongs to the major facilitator superfamily. Sugar transporter (TC 2.A.1.1) family.</text>
</comment>
<evidence type="ECO:0000256" key="6">
    <source>
        <dbReference type="SAM" id="Phobius"/>
    </source>
</evidence>
<dbReference type="InterPro" id="IPR005828">
    <property type="entry name" value="MFS_sugar_transport-like"/>
</dbReference>
<evidence type="ECO:0000313" key="9">
    <source>
        <dbReference type="Proteomes" id="UP001316803"/>
    </source>
</evidence>
<dbReference type="InterPro" id="IPR036259">
    <property type="entry name" value="MFS_trans_sf"/>
</dbReference>
<accession>A0AAN8ESA5</accession>
<name>A0AAN8ESA5_9EURO</name>
<keyword evidence="5 6" id="KW-0472">Membrane</keyword>
<protein>
    <recommendedName>
        <fullName evidence="7">Major facilitator superfamily (MFS) profile domain-containing protein</fullName>
    </recommendedName>
</protein>
<evidence type="ECO:0000256" key="2">
    <source>
        <dbReference type="ARBA" id="ARBA00010992"/>
    </source>
</evidence>
<dbReference type="Pfam" id="PF00083">
    <property type="entry name" value="Sugar_tr"/>
    <property type="match status" value="1"/>
</dbReference>
<evidence type="ECO:0000256" key="3">
    <source>
        <dbReference type="ARBA" id="ARBA00022692"/>
    </source>
</evidence>
<dbReference type="GO" id="GO:0016020">
    <property type="term" value="C:membrane"/>
    <property type="evidence" value="ECO:0007669"/>
    <property type="project" value="UniProtKB-SubCell"/>
</dbReference>
<gene>
    <name evidence="8" type="ORF">OHC33_000814</name>
</gene>
<feature type="domain" description="Major facilitator superfamily (MFS) profile" evidence="7">
    <location>
        <begin position="1"/>
        <end position="82"/>
    </location>
</feature>
<sequence>MYIVVFQTVDGPAFIWMAEIFPTNIRGRGIGLGFFSYFVGAITYSTPSPLAFKNIKYGMYFIYMGLCLISVVIVYLYVPETKQIPVEEIGALFGDEVVVHLTATGHGIVEEDKLAQAEDNDVQKTNVVHREKA</sequence>
<feature type="transmembrane region" description="Helical" evidence="6">
    <location>
        <begin position="57"/>
        <end position="78"/>
    </location>
</feature>
<evidence type="ECO:0000256" key="5">
    <source>
        <dbReference type="ARBA" id="ARBA00023136"/>
    </source>
</evidence>